<dbReference type="Proteomes" id="UP001620514">
    <property type="component" value="Unassembled WGS sequence"/>
</dbReference>
<sequence length="114" mass="12836">MNESWSPGTPISQFAQTRRIDRGQFHVDNLFMNPVRLGQALDRCMNVWAEDPSKQGAFDNRCLDEGGVTAWENGRSCLNWVQGRTFDPLQSARSLADGLDAYSWITHNLSGSFI</sequence>
<protein>
    <submittedName>
        <fullName evidence="1">Uncharacterized protein</fullName>
    </submittedName>
</protein>
<keyword evidence="2" id="KW-1185">Reference proteome</keyword>
<evidence type="ECO:0000313" key="1">
    <source>
        <dbReference type="EMBL" id="MFK4442295.1"/>
    </source>
</evidence>
<dbReference type="EMBL" id="JBIYDN010000006">
    <property type="protein sequence ID" value="MFK4442295.1"/>
    <property type="molecule type" value="Genomic_DNA"/>
</dbReference>
<organism evidence="1 2">
    <name type="scientific">Caballeronia udeis</name>
    <dbReference type="NCBI Taxonomy" id="1232866"/>
    <lineage>
        <taxon>Bacteria</taxon>
        <taxon>Pseudomonadati</taxon>
        <taxon>Pseudomonadota</taxon>
        <taxon>Betaproteobacteria</taxon>
        <taxon>Burkholderiales</taxon>
        <taxon>Burkholderiaceae</taxon>
        <taxon>Caballeronia</taxon>
    </lineage>
</organism>
<name>A0ABW8MF65_9BURK</name>
<gene>
    <name evidence="1" type="ORF">ABH943_002311</name>
</gene>
<reference evidence="1 2" key="1">
    <citation type="submission" date="2024-10" db="EMBL/GenBank/DDBJ databases">
        <authorList>
            <person name="Deangelis K."/>
            <person name="Huntemann M."/>
            <person name="Clum A."/>
            <person name="Wang J."/>
            <person name="Palaniappan K."/>
            <person name="Ritter S."/>
            <person name="Chen I.-M."/>
            <person name="Stamatis D."/>
            <person name="Reddy T."/>
            <person name="O'Malley R."/>
            <person name="Daum C."/>
            <person name="Ng V."/>
            <person name="Ivanova N."/>
            <person name="Kyrpides N."/>
            <person name="Woyke T."/>
        </authorList>
    </citation>
    <scope>NUCLEOTIDE SEQUENCE [LARGE SCALE GENOMIC DNA]</scope>
    <source>
        <strain evidence="1 2">GAS97</strain>
    </source>
</reference>
<accession>A0ABW8MF65</accession>
<reference evidence="1 2" key="2">
    <citation type="submission" date="2024-11" db="EMBL/GenBank/DDBJ databases">
        <title>Using genomics to understand microbial adaptation to soil warming.</title>
        <authorList>
            <person name="Deangelis K.M. PhD."/>
        </authorList>
    </citation>
    <scope>NUCLEOTIDE SEQUENCE [LARGE SCALE GENOMIC DNA]</scope>
    <source>
        <strain evidence="1 2">GAS97</strain>
    </source>
</reference>
<proteinExistence type="predicted"/>
<evidence type="ECO:0000313" key="2">
    <source>
        <dbReference type="Proteomes" id="UP001620514"/>
    </source>
</evidence>
<comment type="caution">
    <text evidence="1">The sequence shown here is derived from an EMBL/GenBank/DDBJ whole genome shotgun (WGS) entry which is preliminary data.</text>
</comment>